<protein>
    <submittedName>
        <fullName evidence="1">Uncharacterized protein</fullName>
    </submittedName>
</protein>
<reference evidence="1 2" key="1">
    <citation type="journal article" date="2011" name="Stand. Genomic Sci.">
        <title>Complete genome of the onion pathogen Enterobacter cloacae EcWSU1.</title>
        <authorList>
            <person name="Humann J.L."/>
            <person name="Wildung M."/>
            <person name="Cheng C.H."/>
            <person name="Lee T."/>
            <person name="Stewart J.E."/>
            <person name="Drew J.C."/>
            <person name="Triplett E.W."/>
            <person name="Main D."/>
            <person name="Schroeder B.K."/>
        </authorList>
    </citation>
    <scope>NUCLEOTIDE SEQUENCE [LARGE SCALE GENOMIC DNA]</scope>
    <source>
        <strain evidence="1 2">EcWSU1</strain>
    </source>
</reference>
<organism evidence="1 2">
    <name type="scientific">Enterobacter ludwigii</name>
    <dbReference type="NCBI Taxonomy" id="299767"/>
    <lineage>
        <taxon>Bacteria</taxon>
        <taxon>Pseudomonadati</taxon>
        <taxon>Pseudomonadota</taxon>
        <taxon>Gammaproteobacteria</taxon>
        <taxon>Enterobacterales</taxon>
        <taxon>Enterobacteriaceae</taxon>
        <taxon>Enterobacter</taxon>
        <taxon>Enterobacter cloacae complex</taxon>
    </lineage>
</organism>
<dbReference type="EMBL" id="CP002886">
    <property type="protein sequence ID" value="AEW73861.1"/>
    <property type="molecule type" value="Genomic_DNA"/>
</dbReference>
<proteinExistence type="predicted"/>
<accession>G8LD38</accession>
<name>G8LD38_9ENTR</name>
<dbReference type="Proteomes" id="UP000007838">
    <property type="component" value="Chromosome"/>
</dbReference>
<dbReference type="KEGG" id="eec:EcWSU1_02426"/>
<evidence type="ECO:0000313" key="2">
    <source>
        <dbReference type="Proteomes" id="UP000007838"/>
    </source>
</evidence>
<dbReference type="HOGENOM" id="CLU_2648805_0_0_6"/>
<sequence length="76" mass="8681">MVTVSEVYDAGCKYFKGGNFFVEIHRIGIRFVHETIVDGQIKTESHFLQRNLDDISVPELLGFLQASTEEPKYSDN</sequence>
<dbReference type="RefSeq" id="WP_014170293.1">
    <property type="nucleotide sequence ID" value="NC_016514.1"/>
</dbReference>
<evidence type="ECO:0000313" key="1">
    <source>
        <dbReference type="EMBL" id="AEW73861.1"/>
    </source>
</evidence>
<gene>
    <name evidence="1" type="ORF">EcWSU1_02426</name>
</gene>
<dbReference type="AlphaFoldDB" id="G8LD38"/>